<evidence type="ECO:0000256" key="1">
    <source>
        <dbReference type="ARBA" id="ARBA00022485"/>
    </source>
</evidence>
<proteinExistence type="predicted"/>
<sequence length="451" mass="50490">MGIKNSVKPSKLGAWLHEDIERTTQACVKCGKCVPSCTIYRIHKDETTSPRGFLDLIALVKQENLELNTSLKHIFESCFLCTTCVQVCPFHLPIDSMIERVRVLSARKHGIAWHKKLYFFLLKHPRLMDFVFSLCSVSAPCAFKQVGDKIHWRFQRVSPKILAKRALFPFARTSFLRTHQGVIPPKAPLENMPAQSVGIFIGCLGNYNYPSVGKSLLTILDKLNISAHIPKQFCCGASAFFTGDIDTALFLAKKNVDLLTEVATHTEAILVPEATCISMLKKDYAHVFESISDTQEREVWLEKWRKVADKLEFASSFLTHHSPLLQVLKTYPKNPLTLTYHDPCHAKKVLGVYKEPRALLGANFSLTEMPESDRCCGFGGVSMQSDHYALSVQAGLPKAQHIANTKAQVVSAECSACRVQLNNALHQIDAPTQFLHPLELIARVLQNSKTC</sequence>
<dbReference type="Proteomes" id="UP001595783">
    <property type="component" value="Unassembled WGS sequence"/>
</dbReference>
<dbReference type="SUPFAM" id="SSF46548">
    <property type="entry name" value="alpha-helical ferredoxin"/>
    <property type="match status" value="1"/>
</dbReference>
<dbReference type="PROSITE" id="PS00198">
    <property type="entry name" value="4FE4S_FER_1"/>
    <property type="match status" value="1"/>
</dbReference>
<evidence type="ECO:0000256" key="3">
    <source>
        <dbReference type="ARBA" id="ARBA00022737"/>
    </source>
</evidence>
<keyword evidence="3" id="KW-0677">Repeat</keyword>
<accession>A0ABV7ZHE4</accession>
<dbReference type="EC" id="1.1.99.14" evidence="6"/>
<evidence type="ECO:0000259" key="7">
    <source>
        <dbReference type="PROSITE" id="PS51379"/>
    </source>
</evidence>
<dbReference type="PANTHER" id="PTHR32479:SF20">
    <property type="entry name" value="GLYCOLATE OXIDASE IRON-SULFUR SUBUNIT"/>
    <property type="match status" value="1"/>
</dbReference>
<gene>
    <name evidence="8" type="ORF">ACFOPX_05525</name>
</gene>
<dbReference type="Pfam" id="PF13183">
    <property type="entry name" value="Fer4_8"/>
    <property type="match status" value="1"/>
</dbReference>
<dbReference type="RefSeq" id="WP_104752923.1">
    <property type="nucleotide sequence ID" value="NZ_FZMF01000066.1"/>
</dbReference>
<protein>
    <recommendedName>
        <fullName evidence="6">Glycolate oxidase iron-sulfur subunit</fullName>
        <ecNumber evidence="6">1.1.99.14</ecNumber>
    </recommendedName>
</protein>
<keyword evidence="5 6" id="KW-0411">Iron-sulfur</keyword>
<dbReference type="InterPro" id="IPR017896">
    <property type="entry name" value="4Fe4S_Fe-S-bd"/>
</dbReference>
<dbReference type="PIRSF" id="PIRSF000139">
    <property type="entry name" value="Glc_ox_4Fe-4S"/>
    <property type="match status" value="1"/>
</dbReference>
<dbReference type="Pfam" id="PF02754">
    <property type="entry name" value="CCG"/>
    <property type="match status" value="2"/>
</dbReference>
<comment type="catalytic activity">
    <reaction evidence="6">
        <text>(R)-lactate + A = pyruvate + AH2</text>
        <dbReference type="Rhea" id="RHEA:15089"/>
        <dbReference type="ChEBI" id="CHEBI:13193"/>
        <dbReference type="ChEBI" id="CHEBI:15361"/>
        <dbReference type="ChEBI" id="CHEBI:16004"/>
        <dbReference type="ChEBI" id="CHEBI:17499"/>
    </reaction>
</comment>
<dbReference type="InterPro" id="IPR009051">
    <property type="entry name" value="Helical_ferredxn"/>
</dbReference>
<dbReference type="InterPro" id="IPR004017">
    <property type="entry name" value="Cys_rich_dom"/>
</dbReference>
<dbReference type="PANTHER" id="PTHR32479">
    <property type="entry name" value="GLYCOLATE OXIDASE IRON-SULFUR SUBUNIT"/>
    <property type="match status" value="1"/>
</dbReference>
<keyword evidence="4 6" id="KW-0408">Iron</keyword>
<evidence type="ECO:0000256" key="6">
    <source>
        <dbReference type="PIRNR" id="PIRNR000139"/>
    </source>
</evidence>
<organism evidence="8 9">
    <name type="scientific">Helicobacter baculiformis</name>
    <dbReference type="NCBI Taxonomy" id="427351"/>
    <lineage>
        <taxon>Bacteria</taxon>
        <taxon>Pseudomonadati</taxon>
        <taxon>Campylobacterota</taxon>
        <taxon>Epsilonproteobacteria</taxon>
        <taxon>Campylobacterales</taxon>
        <taxon>Helicobacteraceae</taxon>
        <taxon>Helicobacter</taxon>
    </lineage>
</organism>
<comment type="catalytic activity">
    <reaction evidence="6">
        <text>glycolate + A = glyoxylate + AH2</text>
        <dbReference type="Rhea" id="RHEA:21264"/>
        <dbReference type="ChEBI" id="CHEBI:13193"/>
        <dbReference type="ChEBI" id="CHEBI:17499"/>
        <dbReference type="ChEBI" id="CHEBI:29805"/>
        <dbReference type="ChEBI" id="CHEBI:36655"/>
        <dbReference type="EC" id="1.1.99.14"/>
    </reaction>
</comment>
<keyword evidence="6" id="KW-0813">Transport</keyword>
<keyword evidence="9" id="KW-1185">Reference proteome</keyword>
<keyword evidence="2 6" id="KW-0479">Metal-binding</keyword>
<reference evidence="9" key="1">
    <citation type="journal article" date="2019" name="Int. J. Syst. Evol. Microbiol.">
        <title>The Global Catalogue of Microorganisms (GCM) 10K type strain sequencing project: providing services to taxonomists for standard genome sequencing and annotation.</title>
        <authorList>
            <consortium name="The Broad Institute Genomics Platform"/>
            <consortium name="The Broad Institute Genome Sequencing Center for Infectious Disease"/>
            <person name="Wu L."/>
            <person name="Ma J."/>
        </authorList>
    </citation>
    <scope>NUCLEOTIDE SEQUENCE [LARGE SCALE GENOMIC DNA]</scope>
    <source>
        <strain evidence="9">CCUG 53816</strain>
    </source>
</reference>
<evidence type="ECO:0000313" key="9">
    <source>
        <dbReference type="Proteomes" id="UP001595783"/>
    </source>
</evidence>
<comment type="caution">
    <text evidence="8">The sequence shown here is derived from an EMBL/GenBank/DDBJ whole genome shotgun (WGS) entry which is preliminary data.</text>
</comment>
<name>A0ABV7ZHE4_9HELI</name>
<evidence type="ECO:0000256" key="4">
    <source>
        <dbReference type="ARBA" id="ARBA00023004"/>
    </source>
</evidence>
<dbReference type="InterPro" id="IPR017900">
    <property type="entry name" value="4Fe4S_Fe_S_CS"/>
</dbReference>
<dbReference type="Gene3D" id="1.10.1060.10">
    <property type="entry name" value="Alpha-helical ferredoxin"/>
    <property type="match status" value="1"/>
</dbReference>
<evidence type="ECO:0000256" key="5">
    <source>
        <dbReference type="ARBA" id="ARBA00023014"/>
    </source>
</evidence>
<comment type="function">
    <text evidence="6">Component of a complex that catalyzes the oxidation of glycolate to glyoxylate.</text>
</comment>
<evidence type="ECO:0000313" key="8">
    <source>
        <dbReference type="EMBL" id="MFC3847983.1"/>
    </source>
</evidence>
<feature type="domain" description="4Fe-4S ferredoxin-type" evidence="7">
    <location>
        <begin position="18"/>
        <end position="47"/>
    </location>
</feature>
<dbReference type="PROSITE" id="PS51379">
    <property type="entry name" value="4FE4S_FER_2"/>
    <property type="match status" value="1"/>
</dbReference>
<dbReference type="InterPro" id="IPR012257">
    <property type="entry name" value="Glc_ox_4Fe-4S"/>
</dbReference>
<keyword evidence="1 6" id="KW-0004">4Fe-4S</keyword>
<evidence type="ECO:0000256" key="2">
    <source>
        <dbReference type="ARBA" id="ARBA00022723"/>
    </source>
</evidence>
<comment type="cofactor">
    <cofactor evidence="6">
        <name>[4Fe-4S] cluster</name>
        <dbReference type="ChEBI" id="CHEBI:49883"/>
    </cofactor>
    <text evidence="6">Binds 2 [4Fe-4S] clusters.</text>
</comment>
<dbReference type="EMBL" id="JBHRZO010000036">
    <property type="protein sequence ID" value="MFC3847983.1"/>
    <property type="molecule type" value="Genomic_DNA"/>
</dbReference>
<keyword evidence="6" id="KW-0249">Electron transport</keyword>